<dbReference type="GO" id="GO:0016747">
    <property type="term" value="F:acyltransferase activity, transferring groups other than amino-acyl groups"/>
    <property type="evidence" value="ECO:0007669"/>
    <property type="project" value="InterPro"/>
</dbReference>
<dbReference type="InterPro" id="IPR016181">
    <property type="entry name" value="Acyl_CoA_acyltransferase"/>
</dbReference>
<accession>A0A418MCG0</accession>
<proteinExistence type="predicted"/>
<dbReference type="InterPro" id="IPR000182">
    <property type="entry name" value="GNAT_dom"/>
</dbReference>
<keyword evidence="3" id="KW-1185">Reference proteome</keyword>
<dbReference type="SUPFAM" id="SSF55729">
    <property type="entry name" value="Acyl-CoA N-acyltransferases (Nat)"/>
    <property type="match status" value="1"/>
</dbReference>
<dbReference type="OrthoDB" id="948250at2"/>
<dbReference type="Pfam" id="PF00583">
    <property type="entry name" value="Acetyltransf_1"/>
    <property type="match status" value="1"/>
</dbReference>
<evidence type="ECO:0000259" key="1">
    <source>
        <dbReference type="PROSITE" id="PS51186"/>
    </source>
</evidence>
<dbReference type="AlphaFoldDB" id="A0A418MCG0"/>
<sequence length="196" mass="21777">MPEPATLFPRPITLPDGEVLTIRLLQPTDAATLYNYLSGLSEQSKSYFGPHPFDEATAQLICDTLDPTHTLRLIASRQTGDVVAYMLLLLGVLPDDLARLQAVKYPIQLDKAGTVAPSVADVYQSRKLGSLMLEHLLETGRSLGKSQVVLWGGVQKRNQKAVNFYTKFGFMPVGSFWRGDIDNYDMVLTLDDLPHR</sequence>
<name>A0A418MCG0_9BACT</name>
<dbReference type="Proteomes" id="UP000283523">
    <property type="component" value="Unassembled WGS sequence"/>
</dbReference>
<protein>
    <submittedName>
        <fullName evidence="2">GNAT family N-acetyltransferase</fullName>
    </submittedName>
</protein>
<dbReference type="RefSeq" id="WP_119668273.1">
    <property type="nucleotide sequence ID" value="NZ_QXED01000003.1"/>
</dbReference>
<reference evidence="2 3" key="1">
    <citation type="submission" date="2018-08" db="EMBL/GenBank/DDBJ databases">
        <title>Fibrisoma montanum sp. nov., isolated from Danxia mountain soil.</title>
        <authorList>
            <person name="Huang Y."/>
        </authorList>
    </citation>
    <scope>NUCLEOTIDE SEQUENCE [LARGE SCALE GENOMIC DNA]</scope>
    <source>
        <strain evidence="2 3">HYT19</strain>
    </source>
</reference>
<evidence type="ECO:0000313" key="3">
    <source>
        <dbReference type="Proteomes" id="UP000283523"/>
    </source>
</evidence>
<dbReference type="PROSITE" id="PS51186">
    <property type="entry name" value="GNAT"/>
    <property type="match status" value="1"/>
</dbReference>
<comment type="caution">
    <text evidence="2">The sequence shown here is derived from an EMBL/GenBank/DDBJ whole genome shotgun (WGS) entry which is preliminary data.</text>
</comment>
<gene>
    <name evidence="2" type="ORF">DYU11_13925</name>
</gene>
<dbReference type="CDD" id="cd04301">
    <property type="entry name" value="NAT_SF"/>
    <property type="match status" value="1"/>
</dbReference>
<dbReference type="Gene3D" id="3.40.630.30">
    <property type="match status" value="1"/>
</dbReference>
<feature type="domain" description="N-acetyltransferase" evidence="1">
    <location>
        <begin position="20"/>
        <end position="191"/>
    </location>
</feature>
<organism evidence="2 3">
    <name type="scientific">Fibrisoma montanum</name>
    <dbReference type="NCBI Taxonomy" id="2305895"/>
    <lineage>
        <taxon>Bacteria</taxon>
        <taxon>Pseudomonadati</taxon>
        <taxon>Bacteroidota</taxon>
        <taxon>Cytophagia</taxon>
        <taxon>Cytophagales</taxon>
        <taxon>Spirosomataceae</taxon>
        <taxon>Fibrisoma</taxon>
    </lineage>
</organism>
<keyword evidence="2" id="KW-0808">Transferase</keyword>
<evidence type="ECO:0000313" key="2">
    <source>
        <dbReference type="EMBL" id="RIV24057.1"/>
    </source>
</evidence>
<dbReference type="EMBL" id="QXED01000003">
    <property type="protein sequence ID" value="RIV24057.1"/>
    <property type="molecule type" value="Genomic_DNA"/>
</dbReference>